<evidence type="ECO:0000313" key="1">
    <source>
        <dbReference type="EMBL" id="CAH3115044.1"/>
    </source>
</evidence>
<proteinExistence type="predicted"/>
<protein>
    <submittedName>
        <fullName evidence="1">Uncharacterized protein</fullName>
    </submittedName>
</protein>
<reference evidence="1 2" key="1">
    <citation type="submission" date="2022-05" db="EMBL/GenBank/DDBJ databases">
        <authorList>
            <consortium name="Genoscope - CEA"/>
            <person name="William W."/>
        </authorList>
    </citation>
    <scope>NUCLEOTIDE SEQUENCE [LARGE SCALE GENOMIC DNA]</scope>
</reference>
<comment type="caution">
    <text evidence="1">The sequence shown here is derived from an EMBL/GenBank/DDBJ whole genome shotgun (WGS) entry which is preliminary data.</text>
</comment>
<dbReference type="Proteomes" id="UP001159428">
    <property type="component" value="Unassembled WGS sequence"/>
</dbReference>
<accession>A0AAU9WIZ5</accession>
<sequence>MVKSTVLASKADGTTVDQFRDGSWIVIARRLMSERGLLEK</sequence>
<gene>
    <name evidence="1" type="ORF">PMEA_00005823</name>
</gene>
<name>A0AAU9WIZ5_9CNID</name>
<evidence type="ECO:0000313" key="2">
    <source>
        <dbReference type="Proteomes" id="UP001159428"/>
    </source>
</evidence>
<keyword evidence="2" id="KW-1185">Reference proteome</keyword>
<dbReference type="AlphaFoldDB" id="A0AAU9WIZ5"/>
<dbReference type="EMBL" id="CALNXJ010000014">
    <property type="protein sequence ID" value="CAH3115044.1"/>
    <property type="molecule type" value="Genomic_DNA"/>
</dbReference>
<organism evidence="1 2">
    <name type="scientific">Pocillopora meandrina</name>
    <dbReference type="NCBI Taxonomy" id="46732"/>
    <lineage>
        <taxon>Eukaryota</taxon>
        <taxon>Metazoa</taxon>
        <taxon>Cnidaria</taxon>
        <taxon>Anthozoa</taxon>
        <taxon>Hexacorallia</taxon>
        <taxon>Scleractinia</taxon>
        <taxon>Astrocoeniina</taxon>
        <taxon>Pocilloporidae</taxon>
        <taxon>Pocillopora</taxon>
    </lineage>
</organism>